<keyword evidence="1" id="KW-0472">Membrane</keyword>
<protein>
    <submittedName>
        <fullName evidence="2">Uncharacterized protein</fullName>
    </submittedName>
</protein>
<organism evidence="2">
    <name type="scientific">Lepeophtheirus salmonis</name>
    <name type="common">Salmon louse</name>
    <name type="synonym">Caligus salmonis</name>
    <dbReference type="NCBI Taxonomy" id="72036"/>
    <lineage>
        <taxon>Eukaryota</taxon>
        <taxon>Metazoa</taxon>
        <taxon>Ecdysozoa</taxon>
        <taxon>Arthropoda</taxon>
        <taxon>Crustacea</taxon>
        <taxon>Multicrustacea</taxon>
        <taxon>Hexanauplia</taxon>
        <taxon>Copepoda</taxon>
        <taxon>Siphonostomatoida</taxon>
        <taxon>Caligidae</taxon>
        <taxon>Lepeophtheirus</taxon>
    </lineage>
</organism>
<name>A0A0K2UR39_LEPSM</name>
<keyword evidence="1" id="KW-0812">Transmembrane</keyword>
<evidence type="ECO:0000313" key="2">
    <source>
        <dbReference type="EMBL" id="CDW40332.1"/>
    </source>
</evidence>
<evidence type="ECO:0000256" key="1">
    <source>
        <dbReference type="SAM" id="Phobius"/>
    </source>
</evidence>
<proteinExistence type="predicted"/>
<keyword evidence="1" id="KW-1133">Transmembrane helix</keyword>
<reference evidence="2" key="1">
    <citation type="submission" date="2014-05" db="EMBL/GenBank/DDBJ databases">
        <authorList>
            <person name="Chronopoulou M."/>
        </authorList>
    </citation>
    <scope>NUCLEOTIDE SEQUENCE</scope>
    <source>
        <tissue evidence="2">Whole organism</tissue>
    </source>
</reference>
<sequence>MEEIEKRRILLRKKRRRHSSFSESCPLLVGRSGNFYFFAFLGIVPVIIEE</sequence>
<dbReference type="AlphaFoldDB" id="A0A0K2UR39"/>
<accession>A0A0K2UR39</accession>
<feature type="transmembrane region" description="Helical" evidence="1">
    <location>
        <begin position="21"/>
        <end position="48"/>
    </location>
</feature>
<dbReference type="EMBL" id="HACA01022971">
    <property type="protein sequence ID" value="CDW40332.1"/>
    <property type="molecule type" value="Transcribed_RNA"/>
</dbReference>